<keyword evidence="1" id="KW-0175">Coiled coil</keyword>
<evidence type="ECO:0000256" key="1">
    <source>
        <dbReference type="SAM" id="Coils"/>
    </source>
</evidence>
<dbReference type="Pfam" id="PF08317">
    <property type="entry name" value="Spc7"/>
    <property type="match status" value="1"/>
</dbReference>
<gene>
    <name evidence="4" type="ORF">ASPCAL07987</name>
</gene>
<evidence type="ECO:0000313" key="5">
    <source>
        <dbReference type="Proteomes" id="UP000054771"/>
    </source>
</evidence>
<accession>A0A0U5GP06</accession>
<keyword evidence="5" id="KW-1185">Reference proteome</keyword>
<dbReference type="GO" id="GO:1990758">
    <property type="term" value="P:mitotic sister chromatid biorientation"/>
    <property type="evidence" value="ECO:0007669"/>
    <property type="project" value="TreeGrafter"/>
</dbReference>
<feature type="region of interest" description="Disordered" evidence="2">
    <location>
        <begin position="213"/>
        <end position="243"/>
    </location>
</feature>
<dbReference type="PANTHER" id="PTHR28260">
    <property type="entry name" value="SPINDLE POLE BODY COMPONENT SPC105"/>
    <property type="match status" value="1"/>
</dbReference>
<dbReference type="InterPro" id="IPR013253">
    <property type="entry name" value="Spc7_domain"/>
</dbReference>
<name>A0A0U5GP06_ASPCI</name>
<feature type="compositionally biased region" description="Basic and acidic residues" evidence="2">
    <location>
        <begin position="213"/>
        <end position="225"/>
    </location>
</feature>
<dbReference type="InterPro" id="IPR040850">
    <property type="entry name" value="Knl1_RWD_C"/>
</dbReference>
<organism evidence="4 5">
    <name type="scientific">Aspergillus calidoustus</name>
    <dbReference type="NCBI Taxonomy" id="454130"/>
    <lineage>
        <taxon>Eukaryota</taxon>
        <taxon>Fungi</taxon>
        <taxon>Dikarya</taxon>
        <taxon>Ascomycota</taxon>
        <taxon>Pezizomycotina</taxon>
        <taxon>Eurotiomycetes</taxon>
        <taxon>Eurotiomycetidae</taxon>
        <taxon>Eurotiales</taxon>
        <taxon>Aspergillaceae</taxon>
        <taxon>Aspergillus</taxon>
        <taxon>Aspergillus subgen. Nidulantes</taxon>
    </lineage>
</organism>
<dbReference type="GO" id="GO:0034501">
    <property type="term" value="P:protein localization to kinetochore"/>
    <property type="evidence" value="ECO:0007669"/>
    <property type="project" value="TreeGrafter"/>
</dbReference>
<dbReference type="GO" id="GO:0007094">
    <property type="term" value="P:mitotic spindle assembly checkpoint signaling"/>
    <property type="evidence" value="ECO:0007669"/>
    <property type="project" value="TreeGrafter"/>
</dbReference>
<dbReference type="PANTHER" id="PTHR28260:SF1">
    <property type="entry name" value="SPINDLE POLE BODY COMPONENT SPC105"/>
    <property type="match status" value="1"/>
</dbReference>
<dbReference type="Pfam" id="PF18210">
    <property type="entry name" value="Knl1_RWD_C"/>
    <property type="match status" value="1"/>
</dbReference>
<dbReference type="Proteomes" id="UP000054771">
    <property type="component" value="Unassembled WGS sequence"/>
</dbReference>
<dbReference type="STRING" id="454130.A0A0U5GP06"/>
<evidence type="ECO:0000259" key="3">
    <source>
        <dbReference type="SMART" id="SM00787"/>
    </source>
</evidence>
<dbReference type="SMART" id="SM00787">
    <property type="entry name" value="Spc7"/>
    <property type="match status" value="1"/>
</dbReference>
<sequence length="418" mass="46994">MDNQFRNVKTHTRLLSKATWYEWRMKLLEGLKDGLDRHMEEMKGDDNLLSKHEALLNDAVPALAAKHSSLREEATRLQQLADELENCDQGELQSARSRLSSIEDEIAAKKKMLEELQSEVQDKTDTIETGIELKAELTAQIQEAERVKEECRGWSAKEIRELKDSVYRIEQSTGWSISSASPSESAAGPVLTMSYRHQLELKFHPGSFYIKSDKKESLPDTKPDTPIELTYPSEKRANPAERTPQLSPISLLILKSLHMHVSKIEQPKVTPNQLLRFVSEAWDLASNLEEEARMLEFHGVTKLRLSDAEDKPTLRARCTLLGTSASKTPHPSGKSRIDVDFAVSTRILEKKEESEIGVLDIQTTVLASKVYGFGTDSGTGLSEKEMQSILNKQLKGRETKFGNGVWSKAVQMLSGTVF</sequence>
<feature type="domain" description="Spc7 kinetochore protein" evidence="3">
    <location>
        <begin position="1"/>
        <end position="204"/>
    </location>
</feature>
<dbReference type="EMBL" id="CDMC01000006">
    <property type="protein sequence ID" value="CEN61333.1"/>
    <property type="molecule type" value="Genomic_DNA"/>
</dbReference>
<dbReference type="OrthoDB" id="5592879at2759"/>
<dbReference type="GO" id="GO:0000776">
    <property type="term" value="C:kinetochore"/>
    <property type="evidence" value="ECO:0007669"/>
    <property type="project" value="TreeGrafter"/>
</dbReference>
<evidence type="ECO:0000256" key="2">
    <source>
        <dbReference type="SAM" id="MobiDB-lite"/>
    </source>
</evidence>
<dbReference type="InterPro" id="IPR033338">
    <property type="entry name" value="Spc105/Spc7"/>
</dbReference>
<feature type="coiled-coil region" evidence="1">
    <location>
        <begin position="67"/>
        <end position="126"/>
    </location>
</feature>
<evidence type="ECO:0000313" key="4">
    <source>
        <dbReference type="EMBL" id="CEN61333.1"/>
    </source>
</evidence>
<dbReference type="AlphaFoldDB" id="A0A0U5GP06"/>
<reference evidence="5" key="1">
    <citation type="journal article" date="2016" name="Genome Announc.">
        <title>Draft genome sequences of fungus Aspergillus calidoustus.</title>
        <authorList>
            <person name="Horn F."/>
            <person name="Linde J."/>
            <person name="Mattern D.J."/>
            <person name="Walther G."/>
            <person name="Guthke R."/>
            <person name="Scherlach K."/>
            <person name="Martin K."/>
            <person name="Brakhage A.A."/>
            <person name="Petzke L."/>
            <person name="Valiante V."/>
        </authorList>
    </citation>
    <scope>NUCLEOTIDE SEQUENCE [LARGE SCALE GENOMIC DNA]</scope>
    <source>
        <strain evidence="5">SF006504</strain>
    </source>
</reference>
<proteinExistence type="predicted"/>
<protein>
    <recommendedName>
        <fullName evidence="3">Spc7 kinetochore protein domain-containing protein</fullName>
    </recommendedName>
</protein>